<gene>
    <name evidence="2" type="ORF">LTR36_009496</name>
</gene>
<sequence>MPPIPVHIDDPITPQKAQGVTPQTSNLSAAASSASDATTTTPNQQVSYPAARPGQPAVPAPTPYIPRPQPQVTRTTPPSLGENGPPPPQPGVVPMPPSQQVTMTATSTLPPPPKAGESLQQTSFTSTLNQMHIPPPQQNYAPTHSTTTATPATPRRSGGPTTLNLGPVISTPASAEHPPGYQQNVYAQEMSPAQRASLDQETRRESIAAQLGLVGETDGLGGGSDGKAGDMWNAAKGWLSTAGAKLVETEEQVWKRINGQ</sequence>
<feature type="compositionally biased region" description="Low complexity" evidence="1">
    <location>
        <begin position="70"/>
        <end position="83"/>
    </location>
</feature>
<reference evidence="2 3" key="1">
    <citation type="submission" date="2021-11" db="EMBL/GenBank/DDBJ databases">
        <title>Black yeast isolated from Biological Soil Crust.</title>
        <authorList>
            <person name="Kurbessoian T."/>
        </authorList>
    </citation>
    <scope>NUCLEOTIDE SEQUENCE [LARGE SCALE GENOMIC DNA]</scope>
    <source>
        <strain evidence="2 3">CCFEE 5522</strain>
    </source>
</reference>
<feature type="compositionally biased region" description="Pro residues" evidence="1">
    <location>
        <begin position="56"/>
        <end position="69"/>
    </location>
</feature>
<feature type="compositionally biased region" description="Low complexity" evidence="1">
    <location>
        <begin position="141"/>
        <end position="154"/>
    </location>
</feature>
<protein>
    <submittedName>
        <fullName evidence="2">Uncharacterized protein</fullName>
    </submittedName>
</protein>
<name>A0AAV9JSN6_9PEZI</name>
<keyword evidence="3" id="KW-1185">Reference proteome</keyword>
<feature type="region of interest" description="Disordered" evidence="1">
    <location>
        <begin position="1"/>
        <end position="180"/>
    </location>
</feature>
<evidence type="ECO:0000256" key="1">
    <source>
        <dbReference type="SAM" id="MobiDB-lite"/>
    </source>
</evidence>
<dbReference type="AlphaFoldDB" id="A0AAV9JSN6"/>
<evidence type="ECO:0000313" key="3">
    <source>
        <dbReference type="Proteomes" id="UP001324427"/>
    </source>
</evidence>
<accession>A0AAV9JSN6</accession>
<feature type="compositionally biased region" description="Polar residues" evidence="1">
    <location>
        <begin position="118"/>
        <end position="130"/>
    </location>
</feature>
<comment type="caution">
    <text evidence="2">The sequence shown here is derived from an EMBL/GenBank/DDBJ whole genome shotgun (WGS) entry which is preliminary data.</text>
</comment>
<proteinExistence type="predicted"/>
<dbReference type="EMBL" id="JAVFHQ010000007">
    <property type="protein sequence ID" value="KAK4548586.1"/>
    <property type="molecule type" value="Genomic_DNA"/>
</dbReference>
<feature type="compositionally biased region" description="Pro residues" evidence="1">
    <location>
        <begin position="84"/>
        <end position="97"/>
    </location>
</feature>
<dbReference type="Proteomes" id="UP001324427">
    <property type="component" value="Unassembled WGS sequence"/>
</dbReference>
<evidence type="ECO:0000313" key="2">
    <source>
        <dbReference type="EMBL" id="KAK4548586.1"/>
    </source>
</evidence>
<feature type="compositionally biased region" description="Low complexity" evidence="1">
    <location>
        <begin position="24"/>
        <end position="41"/>
    </location>
</feature>
<organism evidence="2 3">
    <name type="scientific">Oleoguttula mirabilis</name>
    <dbReference type="NCBI Taxonomy" id="1507867"/>
    <lineage>
        <taxon>Eukaryota</taxon>
        <taxon>Fungi</taxon>
        <taxon>Dikarya</taxon>
        <taxon>Ascomycota</taxon>
        <taxon>Pezizomycotina</taxon>
        <taxon>Dothideomycetes</taxon>
        <taxon>Dothideomycetidae</taxon>
        <taxon>Mycosphaerellales</taxon>
        <taxon>Teratosphaeriaceae</taxon>
        <taxon>Oleoguttula</taxon>
    </lineage>
</organism>